<gene>
    <name evidence="2" type="ORF">GWI33_019691</name>
</gene>
<comment type="caution">
    <text evidence="2">The sequence shown here is derived from an EMBL/GenBank/DDBJ whole genome shotgun (WGS) entry which is preliminary data.</text>
</comment>
<feature type="region of interest" description="Disordered" evidence="1">
    <location>
        <begin position="169"/>
        <end position="202"/>
    </location>
</feature>
<keyword evidence="3" id="KW-1185">Reference proteome</keyword>
<evidence type="ECO:0000256" key="1">
    <source>
        <dbReference type="SAM" id="MobiDB-lite"/>
    </source>
</evidence>
<name>A0A834HT72_RHYFE</name>
<proteinExistence type="predicted"/>
<dbReference type="Proteomes" id="UP000625711">
    <property type="component" value="Unassembled WGS sequence"/>
</dbReference>
<reference evidence="2" key="1">
    <citation type="submission" date="2020-08" db="EMBL/GenBank/DDBJ databases">
        <title>Genome sequencing and assembly of the red palm weevil Rhynchophorus ferrugineus.</title>
        <authorList>
            <person name="Dias G.B."/>
            <person name="Bergman C.M."/>
            <person name="Manee M."/>
        </authorList>
    </citation>
    <scope>NUCLEOTIDE SEQUENCE</scope>
    <source>
        <strain evidence="2">AA-2017</strain>
        <tissue evidence="2">Whole larva</tissue>
    </source>
</reference>
<evidence type="ECO:0000313" key="2">
    <source>
        <dbReference type="EMBL" id="KAF7267033.1"/>
    </source>
</evidence>
<organism evidence="2 3">
    <name type="scientific">Rhynchophorus ferrugineus</name>
    <name type="common">Red palm weevil</name>
    <name type="synonym">Curculio ferrugineus</name>
    <dbReference type="NCBI Taxonomy" id="354439"/>
    <lineage>
        <taxon>Eukaryota</taxon>
        <taxon>Metazoa</taxon>
        <taxon>Ecdysozoa</taxon>
        <taxon>Arthropoda</taxon>
        <taxon>Hexapoda</taxon>
        <taxon>Insecta</taxon>
        <taxon>Pterygota</taxon>
        <taxon>Neoptera</taxon>
        <taxon>Endopterygota</taxon>
        <taxon>Coleoptera</taxon>
        <taxon>Polyphaga</taxon>
        <taxon>Cucujiformia</taxon>
        <taxon>Curculionidae</taxon>
        <taxon>Dryophthorinae</taxon>
        <taxon>Rhynchophorus</taxon>
    </lineage>
</organism>
<evidence type="ECO:0000313" key="3">
    <source>
        <dbReference type="Proteomes" id="UP000625711"/>
    </source>
</evidence>
<dbReference type="EMBL" id="JAACXV010014474">
    <property type="protein sequence ID" value="KAF7267033.1"/>
    <property type="molecule type" value="Genomic_DNA"/>
</dbReference>
<accession>A0A834HT72</accession>
<sequence>MGDALKIHLHNKNPNDATVDEANFGSFKGREGSIEGEADGAMGGPPSLSRVSRIAVLIIGYRTDRREERTILIRTFFGGFVCEWFGNRTGSGGRRFERKCAFSLISDANIDDYIIGLANFLRRTSKKRMSDSHPSHEAAELLVDNRGCTNSDYTPQTLEGFSATVATRSSPIPADNLPHVPLRNSPTSSSPPPPPSLSSSSISSLNLNAINDWPGAYRRSVENL</sequence>
<protein>
    <submittedName>
        <fullName evidence="2">Uncharacterized protein</fullName>
    </submittedName>
</protein>
<dbReference type="AlphaFoldDB" id="A0A834HT72"/>